<evidence type="ECO:0000313" key="8">
    <source>
        <dbReference type="Proteomes" id="UP001159428"/>
    </source>
</evidence>
<dbReference type="AlphaFoldDB" id="A0AAU9W0I7"/>
<keyword evidence="1" id="KW-0479">Metal-binding</keyword>
<keyword evidence="5" id="KW-0732">Signal</keyword>
<dbReference type="InterPro" id="IPR003609">
    <property type="entry name" value="Pan_app"/>
</dbReference>
<keyword evidence="2" id="KW-0430">Lectin</keyword>
<dbReference type="Gene3D" id="3.90.215.10">
    <property type="entry name" value="Gamma Fibrinogen, chain A, domain 1"/>
    <property type="match status" value="1"/>
</dbReference>
<sequence>MTCGGRCVGSLSLVGLLIAIAVSADTQCRQETSVGGMALQGFFIKKFSVTAIHECDISCERKTRCQSYNDVIGEKFCELNNRTKKANPVNFLADSTRFYQVGIFGRASLGSIPELPAVSCQEIIASESKAVISKQYWLDLGGSEKAVLVYCDMGMEGFSEISPNIWNLYKAGKTIGGVYTIKPEKRSALDVLCDQTIADGGWTGILKETGQLG</sequence>
<dbReference type="PROSITE" id="PS50948">
    <property type="entry name" value="PAN"/>
    <property type="match status" value="1"/>
</dbReference>
<feature type="signal peptide" evidence="5">
    <location>
        <begin position="1"/>
        <end position="24"/>
    </location>
</feature>
<keyword evidence="8" id="KW-1185">Reference proteome</keyword>
<comment type="caution">
    <text evidence="7">The sequence shown here is derived from an EMBL/GenBank/DDBJ whole genome shotgun (WGS) entry which is preliminary data.</text>
</comment>
<evidence type="ECO:0000256" key="5">
    <source>
        <dbReference type="SAM" id="SignalP"/>
    </source>
</evidence>
<gene>
    <name evidence="7" type="ORF">PMEA_00028958</name>
</gene>
<dbReference type="PANTHER" id="PTHR16146">
    <property type="entry name" value="INTELECTIN"/>
    <property type="match status" value="1"/>
</dbReference>
<accession>A0AAU9W0I7</accession>
<keyword evidence="3" id="KW-0106">Calcium</keyword>
<dbReference type="InterPro" id="IPR014716">
    <property type="entry name" value="Fibrinogen_a/b/g_C_1"/>
</dbReference>
<name>A0AAU9W0I7_9CNID</name>
<feature type="domain" description="Apple" evidence="6">
    <location>
        <begin position="28"/>
        <end position="103"/>
    </location>
</feature>
<dbReference type="EMBL" id="CALNXJ010000006">
    <property type="protein sequence ID" value="CAH3042686.1"/>
    <property type="molecule type" value="Genomic_DNA"/>
</dbReference>
<dbReference type="GO" id="GO:0005615">
    <property type="term" value="C:extracellular space"/>
    <property type="evidence" value="ECO:0007669"/>
    <property type="project" value="TreeGrafter"/>
</dbReference>
<dbReference type="GO" id="GO:0070492">
    <property type="term" value="F:oligosaccharide binding"/>
    <property type="evidence" value="ECO:0007669"/>
    <property type="project" value="TreeGrafter"/>
</dbReference>
<evidence type="ECO:0000256" key="1">
    <source>
        <dbReference type="ARBA" id="ARBA00022723"/>
    </source>
</evidence>
<evidence type="ECO:0000256" key="3">
    <source>
        <dbReference type="ARBA" id="ARBA00022837"/>
    </source>
</evidence>
<dbReference type="PANTHER" id="PTHR16146:SF46">
    <property type="entry name" value="INTELECTIN-1A-RELATED"/>
    <property type="match status" value="1"/>
</dbReference>
<feature type="chain" id="PRO_5043381502" description="Apple domain-containing protein" evidence="5">
    <location>
        <begin position="25"/>
        <end position="213"/>
    </location>
</feature>
<dbReference type="SUPFAM" id="SSF56496">
    <property type="entry name" value="Fibrinogen C-terminal domain-like"/>
    <property type="match status" value="1"/>
</dbReference>
<dbReference type="Proteomes" id="UP001159428">
    <property type="component" value="Unassembled WGS sequence"/>
</dbReference>
<evidence type="ECO:0000256" key="4">
    <source>
        <dbReference type="ARBA" id="ARBA00023157"/>
    </source>
</evidence>
<evidence type="ECO:0000313" key="7">
    <source>
        <dbReference type="EMBL" id="CAH3042686.1"/>
    </source>
</evidence>
<dbReference type="InterPro" id="IPR036056">
    <property type="entry name" value="Fibrinogen-like_C"/>
</dbReference>
<evidence type="ECO:0000259" key="6">
    <source>
        <dbReference type="PROSITE" id="PS50948"/>
    </source>
</evidence>
<reference evidence="7 8" key="1">
    <citation type="submission" date="2022-05" db="EMBL/GenBank/DDBJ databases">
        <authorList>
            <consortium name="Genoscope - CEA"/>
            <person name="William W."/>
        </authorList>
    </citation>
    <scope>NUCLEOTIDE SEQUENCE [LARGE SCALE GENOMIC DNA]</scope>
</reference>
<keyword evidence="4" id="KW-1015">Disulfide bond</keyword>
<dbReference type="GO" id="GO:0046872">
    <property type="term" value="F:metal ion binding"/>
    <property type="evidence" value="ECO:0007669"/>
    <property type="project" value="UniProtKB-KW"/>
</dbReference>
<evidence type="ECO:0000256" key="2">
    <source>
        <dbReference type="ARBA" id="ARBA00022734"/>
    </source>
</evidence>
<proteinExistence type="predicted"/>
<organism evidence="7 8">
    <name type="scientific">Pocillopora meandrina</name>
    <dbReference type="NCBI Taxonomy" id="46732"/>
    <lineage>
        <taxon>Eukaryota</taxon>
        <taxon>Metazoa</taxon>
        <taxon>Cnidaria</taxon>
        <taxon>Anthozoa</taxon>
        <taxon>Hexacorallia</taxon>
        <taxon>Scleractinia</taxon>
        <taxon>Astrocoeniina</taxon>
        <taxon>Pocilloporidae</taxon>
        <taxon>Pocillopora</taxon>
    </lineage>
</organism>
<protein>
    <recommendedName>
        <fullName evidence="6">Apple domain-containing protein</fullName>
    </recommendedName>
</protein>